<evidence type="ECO:0000313" key="1">
    <source>
        <dbReference type="EMBL" id="KER23992.1"/>
    </source>
</evidence>
<evidence type="ECO:0000313" key="2">
    <source>
        <dbReference type="Proteomes" id="UP000054324"/>
    </source>
</evidence>
<dbReference type="RefSeq" id="XP_009172248.1">
    <property type="nucleotide sequence ID" value="XM_009173984.1"/>
</dbReference>
<dbReference type="GeneID" id="20322416"/>
<proteinExistence type="predicted"/>
<dbReference type="Proteomes" id="UP000054324">
    <property type="component" value="Unassembled WGS sequence"/>
</dbReference>
<dbReference type="AlphaFoldDB" id="A0A074ZEA8"/>
<name>A0A074ZEA8_OPIVI</name>
<dbReference type="KEGG" id="ovi:T265_08237"/>
<organism evidence="1 2">
    <name type="scientific">Opisthorchis viverrini</name>
    <name type="common">Southeast Asian liver fluke</name>
    <dbReference type="NCBI Taxonomy" id="6198"/>
    <lineage>
        <taxon>Eukaryota</taxon>
        <taxon>Metazoa</taxon>
        <taxon>Spiralia</taxon>
        <taxon>Lophotrochozoa</taxon>
        <taxon>Platyhelminthes</taxon>
        <taxon>Trematoda</taxon>
        <taxon>Digenea</taxon>
        <taxon>Opisthorchiida</taxon>
        <taxon>Opisthorchiata</taxon>
        <taxon>Opisthorchiidae</taxon>
        <taxon>Opisthorchis</taxon>
    </lineage>
</organism>
<accession>A0A074ZEA8</accession>
<protein>
    <submittedName>
        <fullName evidence="1">Uncharacterized protein</fullName>
    </submittedName>
</protein>
<dbReference type="CTD" id="20322416"/>
<keyword evidence="2" id="KW-1185">Reference proteome</keyword>
<gene>
    <name evidence="1" type="ORF">T265_08237</name>
</gene>
<reference evidence="1 2" key="1">
    <citation type="submission" date="2013-11" db="EMBL/GenBank/DDBJ databases">
        <title>Opisthorchis viverrini - life in the bile duct.</title>
        <authorList>
            <person name="Young N.D."/>
            <person name="Nagarajan N."/>
            <person name="Lin S.J."/>
            <person name="Korhonen P.K."/>
            <person name="Jex A.R."/>
            <person name="Hall R.S."/>
            <person name="Safavi-Hemami H."/>
            <person name="Kaewkong W."/>
            <person name="Bertrand D."/>
            <person name="Gao S."/>
            <person name="Seet Q."/>
            <person name="Wongkham S."/>
            <person name="Teh B.T."/>
            <person name="Wongkham C."/>
            <person name="Intapan P.M."/>
            <person name="Maleewong W."/>
            <person name="Yang X."/>
            <person name="Hu M."/>
            <person name="Wang Z."/>
            <person name="Hofmann A."/>
            <person name="Sternberg P.W."/>
            <person name="Tan P."/>
            <person name="Wang J."/>
            <person name="Gasser R.B."/>
        </authorList>
    </citation>
    <scope>NUCLEOTIDE SEQUENCE [LARGE SCALE GENOMIC DNA]</scope>
</reference>
<dbReference type="EMBL" id="KL596827">
    <property type="protein sequence ID" value="KER23992.1"/>
    <property type="molecule type" value="Genomic_DNA"/>
</dbReference>
<sequence length="127" mass="14460">MYIHNSLLIRLLKILRQSTTGFVFLRAHQATAECAAPGRLMFQPLRYSRYRDTLSIGNVYNSGSKRTLSIRNALLIRLLKIRRQPTISFALLGAHRVGAVLEFTATLYSTETDRNRSWAVDEFSATL</sequence>
<dbReference type="OrthoDB" id="10426361at2759"/>